<dbReference type="AlphaFoldDB" id="D2Z511"/>
<keyword evidence="7 9" id="KW-1133">Transmembrane helix</keyword>
<dbReference type="PANTHER" id="PTHR32063:SF76">
    <property type="entry name" value="EFFLUX PUMP MEMBRANE TRANSPORTER"/>
    <property type="match status" value="1"/>
</dbReference>
<dbReference type="InterPro" id="IPR004764">
    <property type="entry name" value="MdtF-like"/>
</dbReference>
<dbReference type="SUPFAM" id="SSF82714">
    <property type="entry name" value="Multidrug efflux transporter AcrB TolC docking domain, DN and DC subdomains"/>
    <property type="match status" value="2"/>
</dbReference>
<dbReference type="OrthoDB" id="8270at2"/>
<dbReference type="Gene3D" id="3.30.70.1440">
    <property type="entry name" value="Multidrug efflux transporter AcrB pore domain"/>
    <property type="match status" value="1"/>
</dbReference>
<dbReference type="Proteomes" id="UP000006427">
    <property type="component" value="Unassembled WGS sequence"/>
</dbReference>
<feature type="transmembrane region" description="Helical" evidence="9">
    <location>
        <begin position="471"/>
        <end position="498"/>
    </location>
</feature>
<feature type="transmembrane region" description="Helical" evidence="9">
    <location>
        <begin position="341"/>
        <end position="360"/>
    </location>
</feature>
<keyword evidence="8 9" id="KW-0472">Membrane</keyword>
<evidence type="ECO:0000256" key="1">
    <source>
        <dbReference type="ARBA" id="ARBA00004429"/>
    </source>
</evidence>
<evidence type="ECO:0000256" key="6">
    <source>
        <dbReference type="ARBA" id="ARBA00022692"/>
    </source>
</evidence>
<evidence type="ECO:0000256" key="2">
    <source>
        <dbReference type="ARBA" id="ARBA00010942"/>
    </source>
</evidence>
<feature type="transmembrane region" description="Helical" evidence="9">
    <location>
        <begin position="535"/>
        <end position="554"/>
    </location>
</feature>
<dbReference type="PaxDb" id="469381-Dpep_0540"/>
<comment type="similarity">
    <text evidence="2">Belongs to the resistance-nodulation-cell division (RND) (TC 2.A.6) family.</text>
</comment>
<dbReference type="InterPro" id="IPR001036">
    <property type="entry name" value="Acrflvin-R"/>
</dbReference>
<dbReference type="NCBIfam" id="TIGR00915">
    <property type="entry name" value="2A0602"/>
    <property type="match status" value="1"/>
</dbReference>
<feature type="transmembrane region" description="Helical" evidence="9">
    <location>
        <begin position="867"/>
        <end position="884"/>
    </location>
</feature>
<evidence type="ECO:0000256" key="3">
    <source>
        <dbReference type="ARBA" id="ARBA00022448"/>
    </source>
</evidence>
<dbReference type="Pfam" id="PF00873">
    <property type="entry name" value="ACR_tran"/>
    <property type="match status" value="1"/>
</dbReference>
<evidence type="ECO:0000256" key="9">
    <source>
        <dbReference type="SAM" id="Phobius"/>
    </source>
</evidence>
<dbReference type="SUPFAM" id="SSF82693">
    <property type="entry name" value="Multidrug efflux transporter AcrB pore domain, PN1, PN2, PC1 and PC2 subdomains"/>
    <property type="match status" value="4"/>
</dbReference>
<evidence type="ECO:0000256" key="5">
    <source>
        <dbReference type="ARBA" id="ARBA00022519"/>
    </source>
</evidence>
<dbReference type="Gene3D" id="3.30.2090.10">
    <property type="entry name" value="Multidrug efflux transporter AcrB TolC docking domain, DN and DC subdomains"/>
    <property type="match status" value="2"/>
</dbReference>
<dbReference type="STRING" id="469381.Dpep_0540"/>
<name>D2Z511_9BACT</name>
<reference evidence="10 11" key="1">
    <citation type="journal article" date="2010" name="Stand. Genomic Sci.">
        <title>Permanent draft genome sequence of Dethiosulfovibrio peptidovorans type strain (SEBR 4207).</title>
        <authorList>
            <person name="Labutti K."/>
            <person name="Mayilraj S."/>
            <person name="Clum A."/>
            <person name="Lucas S."/>
            <person name="Glavina Del Rio T."/>
            <person name="Nolan M."/>
            <person name="Tice H."/>
            <person name="Cheng J.F."/>
            <person name="Pitluck S."/>
            <person name="Liolios K."/>
            <person name="Ivanova N."/>
            <person name="Mavromatis K."/>
            <person name="Mikhailova N."/>
            <person name="Pati A."/>
            <person name="Goodwin L."/>
            <person name="Chen A."/>
            <person name="Palaniappan K."/>
            <person name="Land M."/>
            <person name="Hauser L."/>
            <person name="Chang Y.J."/>
            <person name="Jeffries C.D."/>
            <person name="Rohde M."/>
            <person name="Spring S."/>
            <person name="Goker M."/>
            <person name="Woyke T."/>
            <person name="Bristow J."/>
            <person name="Eisen J.A."/>
            <person name="Markowitz V."/>
            <person name="Hugenholtz P."/>
            <person name="Kyrpides N.C."/>
            <person name="Klenk H.P."/>
            <person name="Lapidus A."/>
        </authorList>
    </citation>
    <scope>NUCLEOTIDE SEQUENCE [LARGE SCALE GENOMIC DNA]</scope>
    <source>
        <strain evidence="10 11">DSM 11002</strain>
    </source>
</reference>
<dbReference type="RefSeq" id="WP_005659383.1">
    <property type="nucleotide sequence ID" value="NZ_ABTR02000001.1"/>
</dbReference>
<dbReference type="FunFam" id="3.30.70.1430:FF:000001">
    <property type="entry name" value="Efflux pump membrane transporter"/>
    <property type="match status" value="1"/>
</dbReference>
<keyword evidence="11" id="KW-1185">Reference proteome</keyword>
<accession>D2Z511</accession>
<evidence type="ECO:0000313" key="10">
    <source>
        <dbReference type="EMBL" id="EFC90570.1"/>
    </source>
</evidence>
<feature type="transmembrane region" description="Helical" evidence="9">
    <location>
        <begin position="1001"/>
        <end position="1023"/>
    </location>
</feature>
<gene>
    <name evidence="10" type="ORF">Dpep_0540</name>
</gene>
<proteinExistence type="inferred from homology"/>
<dbReference type="EMBL" id="ABTR02000001">
    <property type="protein sequence ID" value="EFC90570.1"/>
    <property type="molecule type" value="Genomic_DNA"/>
</dbReference>
<dbReference type="Gene3D" id="1.20.1640.10">
    <property type="entry name" value="Multidrug efflux transporter AcrB transmembrane domain"/>
    <property type="match status" value="2"/>
</dbReference>
<feature type="transmembrane region" description="Helical" evidence="9">
    <location>
        <begin position="969"/>
        <end position="989"/>
    </location>
</feature>
<dbReference type="GO" id="GO:0005886">
    <property type="term" value="C:plasma membrane"/>
    <property type="evidence" value="ECO:0007669"/>
    <property type="project" value="UniProtKB-SubCell"/>
</dbReference>
<feature type="transmembrane region" description="Helical" evidence="9">
    <location>
        <begin position="367"/>
        <end position="387"/>
    </location>
</feature>
<keyword evidence="3" id="KW-0813">Transport</keyword>
<dbReference type="PRINTS" id="PR00702">
    <property type="entry name" value="ACRIFLAVINRP"/>
</dbReference>
<dbReference type="GO" id="GO:0015562">
    <property type="term" value="F:efflux transmembrane transporter activity"/>
    <property type="evidence" value="ECO:0007669"/>
    <property type="project" value="InterPro"/>
</dbReference>
<keyword evidence="4" id="KW-1003">Cell membrane</keyword>
<dbReference type="Gene3D" id="3.30.70.1430">
    <property type="entry name" value="Multidrug efflux transporter AcrB pore domain"/>
    <property type="match status" value="2"/>
</dbReference>
<feature type="transmembrane region" description="Helical" evidence="9">
    <location>
        <begin position="891"/>
        <end position="913"/>
    </location>
</feature>
<comment type="subcellular location">
    <subcellularLocation>
        <location evidence="1">Cell inner membrane</location>
        <topology evidence="1">Multi-pass membrane protein</topology>
    </subcellularLocation>
</comment>
<evidence type="ECO:0000256" key="4">
    <source>
        <dbReference type="ARBA" id="ARBA00022475"/>
    </source>
</evidence>
<feature type="transmembrane region" description="Helical" evidence="9">
    <location>
        <begin position="919"/>
        <end position="940"/>
    </location>
</feature>
<evidence type="ECO:0000256" key="8">
    <source>
        <dbReference type="ARBA" id="ARBA00023136"/>
    </source>
</evidence>
<protein>
    <submittedName>
        <fullName evidence="10">Transporter, hydrophobe/amphiphile efflux-1 (HAE1) family</fullName>
    </submittedName>
</protein>
<evidence type="ECO:0000256" key="7">
    <source>
        <dbReference type="ARBA" id="ARBA00022989"/>
    </source>
</evidence>
<dbReference type="SUPFAM" id="SSF82866">
    <property type="entry name" value="Multidrug efflux transporter AcrB transmembrane domain"/>
    <property type="match status" value="2"/>
</dbReference>
<dbReference type="Gene3D" id="3.30.70.1320">
    <property type="entry name" value="Multidrug efflux transporter AcrB pore domain like"/>
    <property type="match status" value="1"/>
</dbReference>
<evidence type="ECO:0000313" key="11">
    <source>
        <dbReference type="Proteomes" id="UP000006427"/>
    </source>
</evidence>
<dbReference type="InterPro" id="IPR027463">
    <property type="entry name" value="AcrB_DN_DC_subdom"/>
</dbReference>
<dbReference type="GO" id="GO:0042910">
    <property type="term" value="F:xenobiotic transmembrane transporter activity"/>
    <property type="evidence" value="ECO:0007669"/>
    <property type="project" value="TreeGrafter"/>
</dbReference>
<dbReference type="eggNOG" id="COG0841">
    <property type="taxonomic scope" value="Bacteria"/>
</dbReference>
<feature type="transmembrane region" description="Helical" evidence="9">
    <location>
        <begin position="439"/>
        <end position="459"/>
    </location>
</feature>
<organism evidence="10 11">
    <name type="scientific">Dethiosulfovibrio peptidovorans DSM 11002</name>
    <dbReference type="NCBI Taxonomy" id="469381"/>
    <lineage>
        <taxon>Bacteria</taxon>
        <taxon>Thermotogati</taxon>
        <taxon>Synergistota</taxon>
        <taxon>Synergistia</taxon>
        <taxon>Synergistales</taxon>
        <taxon>Dethiosulfovibrionaceae</taxon>
        <taxon>Dethiosulfovibrio</taxon>
    </lineage>
</organism>
<keyword evidence="6 9" id="KW-0812">Transmembrane</keyword>
<feature type="transmembrane region" description="Helical" evidence="9">
    <location>
        <begin position="393"/>
        <end position="418"/>
    </location>
</feature>
<dbReference type="PANTHER" id="PTHR32063">
    <property type="match status" value="1"/>
</dbReference>
<sequence>MFSKFFIERPRFAMVIAVVLALAGGIAALNLPVKQYPDIAPPQISVEAMYPGADAETLANTVGIPLEEAINGVDDMIYMNSTSSNTGRYSLTITFKTGTDTDMALVKVQNRVQQAEPLLPGEVTARGITTESRFSDVLGFVALISPNGTRDSTFMTDYAQNNVSNALKRVPGLGDVQVMGAKYSIRVWLDPDRLASMGLSTSDVAGAISSQNRQASLGSIGAAPGDGSNSLVYTLTTKGRLGSVRDFENVVIRTTEDGAMVKLKDVARIELGSEDYTFHAGLNGAPVAMMLLSQASDSNALDAMRATEKALKDLSKTLPSDMEFVIGYDSTEYVKETIHEILFTLALTFSLVVLVCYVFLQDWRVTLVPVMAIPISLLATFIGLMTLGFSINILTLFAFVLVIGTVVDDAIIVVERVLYVMERDGVGSVEATVQAMKDVTGPMTATTLVFLAIFVPVAFMGGMTGEIYRQFAVTVSFSVVFSLVVALTLSPAMCAHMLHGIKPKTRGPLAWFNRMVSKASRGYVAGSLWIARRTLVTLGLLALVMAVAVGIMRITPTAFVPDEDQGAAFAVVQLPEGATQERTDAVMEKLVPQLERIPGVKFVMNVVGFSLLGDSGENVASLIINLDTWSERKTAETGLNAIVENVKAIAASIPEARVNVFTPPAIQGLGMAGGLDVRLQSTVDNDPQRLAQVTGEFLMKLNRAPEFMYGFSTYTADTPHLFLDIDREKAEMLGVPLDNAFSTLQTYFGTAYVNDINIGTTVNKVILQSDWPYRNERSNVGNIFVNNRMGERVPVDSFMKLHKTLAPRAVSRYNLFPTASVMAFTAPGFSSGNGIEVVERLASELPEGYKVDYSGMTYQERESSGQTVMIIAIAVLFGYLFLVAQYESWSVPLGVILSLPVALLGALVGIFVMKLSLSIYAQLGILLLVGLSAKNAILIVEFAKEQHDEKGLPVIDAVGIAASERFRSVMMTAFTCVIGILPMLFATGAGAGSRLHVGTTMFFGMSIASTFGIFLIPGLYVFLQTYRERIKGAIGRMVMGHGQKTEEKG</sequence>
<keyword evidence="5" id="KW-0997">Cell inner membrane</keyword>
<dbReference type="GO" id="GO:0009636">
    <property type="term" value="P:response to toxic substance"/>
    <property type="evidence" value="ECO:0007669"/>
    <property type="project" value="UniProtKB-ARBA"/>
</dbReference>
<comment type="caution">
    <text evidence="10">The sequence shown here is derived from an EMBL/GenBank/DDBJ whole genome shotgun (WGS) entry which is preliminary data.</text>
</comment>